<feature type="transmembrane region" description="Helical" evidence="5">
    <location>
        <begin position="122"/>
        <end position="141"/>
    </location>
</feature>
<sequence>MTPTCPSHTPVMGLPLHTAGIGRCHHLAPTSTSRTAATPSWGRGLRSQGLSALGSGVERWGVVIVSRPYAGGTHMQTRRPSRDTTIALIAILLLAFNLRPLATSVGPVLKQITADLSMGGALAGLLTSLPALCFAVFGALAPSIASRIGAHRTIGIALVALVVGQGARAWAPSAGLFLLFSVVALGGMALSNVLLPSLVRLHFPQRIGLATSLYSLSLTLGVTAASAATYPLAVALGGWRAAFTATTAIGLAALLCWLPMLRYAKAKHSTGPVAHHYSVASVARTRMGWAIAVMFGIQSAQAYTIFGWLPTIYIDAGLSEVSAGLMLGIATGAGIIPSFFTPIYASRKAEPVGLFLLIMAFLVAGYLGLWLAPTTLPWLWAIFLAFGTASFPLILALLGLRSRTASGTAALSGFAQSVGYLIAASGPFIVGVLHARTENWSWSIGFQLILVIPMTFVGIKCCRTWFIEDELPSGPPDVVPSL</sequence>
<evidence type="ECO:0000256" key="3">
    <source>
        <dbReference type="ARBA" id="ARBA00022989"/>
    </source>
</evidence>
<dbReference type="Gene3D" id="1.20.1250.20">
    <property type="entry name" value="MFS general substrate transporter like domains"/>
    <property type="match status" value="1"/>
</dbReference>
<evidence type="ECO:0000256" key="1">
    <source>
        <dbReference type="ARBA" id="ARBA00004651"/>
    </source>
</evidence>
<dbReference type="Proteomes" id="UP000275256">
    <property type="component" value="Unassembled WGS sequence"/>
</dbReference>
<feature type="transmembrane region" description="Helical" evidence="5">
    <location>
        <begin position="410"/>
        <end position="434"/>
    </location>
</feature>
<dbReference type="PROSITE" id="PS50850">
    <property type="entry name" value="MFS"/>
    <property type="match status" value="1"/>
</dbReference>
<feature type="transmembrane region" description="Helical" evidence="5">
    <location>
        <begin position="84"/>
        <end position="102"/>
    </location>
</feature>
<evidence type="ECO:0000256" key="5">
    <source>
        <dbReference type="SAM" id="Phobius"/>
    </source>
</evidence>
<dbReference type="PANTHER" id="PTHR23523">
    <property type="match status" value="1"/>
</dbReference>
<feature type="transmembrane region" description="Helical" evidence="5">
    <location>
        <begin position="239"/>
        <end position="258"/>
    </location>
</feature>
<dbReference type="GO" id="GO:0005886">
    <property type="term" value="C:plasma membrane"/>
    <property type="evidence" value="ECO:0007669"/>
    <property type="project" value="UniProtKB-SubCell"/>
</dbReference>
<dbReference type="AlphaFoldDB" id="A0A3M0FYG9"/>
<dbReference type="PANTHER" id="PTHR23523:SF2">
    <property type="entry name" value="2-NITROIMIDAZOLE TRANSPORTER"/>
    <property type="match status" value="1"/>
</dbReference>
<feature type="transmembrane region" description="Helical" evidence="5">
    <location>
        <begin position="378"/>
        <end position="398"/>
    </location>
</feature>
<keyword evidence="2 5" id="KW-0812">Transmembrane</keyword>
<accession>A0A3M0FYG9</accession>
<dbReference type="InterPro" id="IPR011701">
    <property type="entry name" value="MFS"/>
</dbReference>
<feature type="transmembrane region" description="Helical" evidence="5">
    <location>
        <begin position="207"/>
        <end position="233"/>
    </location>
</feature>
<keyword evidence="3 5" id="KW-1133">Transmembrane helix</keyword>
<evidence type="ECO:0000256" key="4">
    <source>
        <dbReference type="ARBA" id="ARBA00023136"/>
    </source>
</evidence>
<feature type="transmembrane region" description="Helical" evidence="5">
    <location>
        <begin position="321"/>
        <end position="340"/>
    </location>
</feature>
<feature type="transmembrane region" description="Helical" evidence="5">
    <location>
        <begin position="440"/>
        <end position="459"/>
    </location>
</feature>
<feature type="transmembrane region" description="Helical" evidence="5">
    <location>
        <begin position="177"/>
        <end position="195"/>
    </location>
</feature>
<evidence type="ECO:0000259" key="6">
    <source>
        <dbReference type="PROSITE" id="PS50850"/>
    </source>
</evidence>
<keyword evidence="4 5" id="KW-0472">Membrane</keyword>
<comment type="subcellular location">
    <subcellularLocation>
        <location evidence="1">Cell membrane</location>
        <topology evidence="1">Multi-pass membrane protein</topology>
    </subcellularLocation>
</comment>
<dbReference type="GO" id="GO:0022857">
    <property type="term" value="F:transmembrane transporter activity"/>
    <property type="evidence" value="ECO:0007669"/>
    <property type="project" value="InterPro"/>
</dbReference>
<proteinExistence type="predicted"/>
<name>A0A3M0FYG9_9ACTN</name>
<comment type="caution">
    <text evidence="7">The sequence shown here is derived from an EMBL/GenBank/DDBJ whole genome shotgun (WGS) entry which is preliminary data.</text>
</comment>
<feature type="transmembrane region" description="Helical" evidence="5">
    <location>
        <begin position="352"/>
        <end position="372"/>
    </location>
</feature>
<dbReference type="InterPro" id="IPR052524">
    <property type="entry name" value="MFS_Cyanate_Porter"/>
</dbReference>
<evidence type="ECO:0000313" key="7">
    <source>
        <dbReference type="EMBL" id="RMB57790.1"/>
    </source>
</evidence>
<evidence type="ECO:0000313" key="8">
    <source>
        <dbReference type="Proteomes" id="UP000275256"/>
    </source>
</evidence>
<dbReference type="Pfam" id="PF07690">
    <property type="entry name" value="MFS_1"/>
    <property type="match status" value="1"/>
</dbReference>
<dbReference type="CDD" id="cd17339">
    <property type="entry name" value="MFS_NIMT_CynX_like"/>
    <property type="match status" value="1"/>
</dbReference>
<reference evidence="7 8" key="1">
    <citation type="submission" date="2018-10" db="EMBL/GenBank/DDBJ databases">
        <title>Tessaracoccus antarcticuss sp. nov., isolated from sediment.</title>
        <authorList>
            <person name="Zhou L.Y."/>
            <person name="Du Z.J."/>
        </authorList>
    </citation>
    <scope>NUCLEOTIDE SEQUENCE [LARGE SCALE GENOMIC DNA]</scope>
    <source>
        <strain evidence="7 8">JDX10</strain>
    </source>
</reference>
<organism evidence="7 8">
    <name type="scientific">Tessaracoccus antarcticus</name>
    <dbReference type="NCBI Taxonomy" id="2479848"/>
    <lineage>
        <taxon>Bacteria</taxon>
        <taxon>Bacillati</taxon>
        <taxon>Actinomycetota</taxon>
        <taxon>Actinomycetes</taxon>
        <taxon>Propionibacteriales</taxon>
        <taxon>Propionibacteriaceae</taxon>
        <taxon>Tessaracoccus</taxon>
    </lineage>
</organism>
<gene>
    <name evidence="7" type="ORF">EAX62_15110</name>
</gene>
<evidence type="ECO:0000256" key="2">
    <source>
        <dbReference type="ARBA" id="ARBA00022692"/>
    </source>
</evidence>
<dbReference type="EMBL" id="REFW01000005">
    <property type="protein sequence ID" value="RMB57790.1"/>
    <property type="molecule type" value="Genomic_DNA"/>
</dbReference>
<dbReference type="SUPFAM" id="SSF103473">
    <property type="entry name" value="MFS general substrate transporter"/>
    <property type="match status" value="1"/>
</dbReference>
<dbReference type="InterPro" id="IPR036259">
    <property type="entry name" value="MFS_trans_sf"/>
</dbReference>
<keyword evidence="8" id="KW-1185">Reference proteome</keyword>
<protein>
    <submittedName>
        <fullName evidence="7">MFS transporter</fullName>
    </submittedName>
</protein>
<feature type="transmembrane region" description="Helical" evidence="5">
    <location>
        <begin position="287"/>
        <end position="309"/>
    </location>
</feature>
<feature type="domain" description="Major facilitator superfamily (MFS) profile" evidence="6">
    <location>
        <begin position="83"/>
        <end position="472"/>
    </location>
</feature>
<dbReference type="InterPro" id="IPR020846">
    <property type="entry name" value="MFS_dom"/>
</dbReference>
<feature type="transmembrane region" description="Helical" evidence="5">
    <location>
        <begin position="153"/>
        <end position="171"/>
    </location>
</feature>